<dbReference type="InterPro" id="IPR017853">
    <property type="entry name" value="GH"/>
</dbReference>
<feature type="region of interest" description="Disordered" evidence="1">
    <location>
        <begin position="105"/>
        <end position="124"/>
    </location>
</feature>
<proteinExistence type="predicted"/>
<dbReference type="AlphaFoldDB" id="A0A2I0JSK4"/>
<dbReference type="Proteomes" id="UP000233551">
    <property type="component" value="Unassembled WGS sequence"/>
</dbReference>
<protein>
    <submittedName>
        <fullName evidence="2">Uncharacterized protein</fullName>
    </submittedName>
</protein>
<name>A0A2I0JSK4_PUNGR</name>
<dbReference type="STRING" id="22663.A0A2I0JSK4"/>
<keyword evidence="3" id="KW-1185">Reference proteome</keyword>
<dbReference type="SUPFAM" id="SSF51445">
    <property type="entry name" value="(Trans)glycosidases"/>
    <property type="match status" value="1"/>
</dbReference>
<evidence type="ECO:0000256" key="1">
    <source>
        <dbReference type="SAM" id="MobiDB-lite"/>
    </source>
</evidence>
<evidence type="ECO:0000313" key="2">
    <source>
        <dbReference type="EMBL" id="PKI58853.1"/>
    </source>
</evidence>
<accession>A0A2I0JSK4</accession>
<dbReference type="Gene3D" id="3.20.20.80">
    <property type="entry name" value="Glycosidases"/>
    <property type="match status" value="1"/>
</dbReference>
<reference evidence="2 3" key="1">
    <citation type="submission" date="2017-11" db="EMBL/GenBank/DDBJ databases">
        <title>De-novo sequencing of pomegranate (Punica granatum L.) genome.</title>
        <authorList>
            <person name="Akparov Z."/>
            <person name="Amiraslanov A."/>
            <person name="Hajiyeva S."/>
            <person name="Abbasov M."/>
            <person name="Kaur K."/>
            <person name="Hamwieh A."/>
            <person name="Solovyev V."/>
            <person name="Salamov A."/>
            <person name="Braich B."/>
            <person name="Kosarev P."/>
            <person name="Mahmoud A."/>
            <person name="Hajiyev E."/>
            <person name="Babayeva S."/>
            <person name="Izzatullayeva V."/>
            <person name="Mammadov A."/>
            <person name="Mammadov A."/>
            <person name="Sharifova S."/>
            <person name="Ojaghi J."/>
            <person name="Eynullazada K."/>
            <person name="Bayramov B."/>
            <person name="Abdulazimova A."/>
            <person name="Shahmuradov I."/>
        </authorList>
    </citation>
    <scope>NUCLEOTIDE SEQUENCE [LARGE SCALE GENOMIC DNA]</scope>
    <source>
        <strain evidence="3">cv. AG2017</strain>
        <tissue evidence="2">Leaf</tissue>
    </source>
</reference>
<comment type="caution">
    <text evidence="2">The sequence shown here is derived from an EMBL/GenBank/DDBJ whole genome shotgun (WGS) entry which is preliminary data.</text>
</comment>
<organism evidence="2 3">
    <name type="scientific">Punica granatum</name>
    <name type="common">Pomegranate</name>
    <dbReference type="NCBI Taxonomy" id="22663"/>
    <lineage>
        <taxon>Eukaryota</taxon>
        <taxon>Viridiplantae</taxon>
        <taxon>Streptophyta</taxon>
        <taxon>Embryophyta</taxon>
        <taxon>Tracheophyta</taxon>
        <taxon>Spermatophyta</taxon>
        <taxon>Magnoliopsida</taxon>
        <taxon>eudicotyledons</taxon>
        <taxon>Gunneridae</taxon>
        <taxon>Pentapetalae</taxon>
        <taxon>rosids</taxon>
        <taxon>malvids</taxon>
        <taxon>Myrtales</taxon>
        <taxon>Lythraceae</taxon>
        <taxon>Punica</taxon>
    </lineage>
</organism>
<gene>
    <name evidence="2" type="ORF">CRG98_020752</name>
</gene>
<dbReference type="EMBL" id="PGOL01001337">
    <property type="protein sequence ID" value="PKI58853.1"/>
    <property type="molecule type" value="Genomic_DNA"/>
</dbReference>
<evidence type="ECO:0000313" key="3">
    <source>
        <dbReference type="Proteomes" id="UP000233551"/>
    </source>
</evidence>
<sequence>MQFLVASRLPRFSLEQSAIVKGSFDFIGMNYNTTNYAQDAPQLGSSIQATQQVVGPIFQLSAMEFLSVLRTESRLQRELTIPIKGRVSATPIGAVVARIEAATPWNRENPQIGDSPDSSGWSHNRWPNWGCRRPLS</sequence>